<keyword evidence="2" id="KW-1185">Reference proteome</keyword>
<reference evidence="1 2" key="1">
    <citation type="journal article" date="2024" name="BMC Genomics">
        <title>De novo assembly and annotation of Popillia japonica's genome with initial clues to its potential as an invasive pest.</title>
        <authorList>
            <person name="Cucini C."/>
            <person name="Boschi S."/>
            <person name="Funari R."/>
            <person name="Cardaioli E."/>
            <person name="Iannotti N."/>
            <person name="Marturano G."/>
            <person name="Paoli F."/>
            <person name="Bruttini M."/>
            <person name="Carapelli A."/>
            <person name="Frati F."/>
            <person name="Nardi F."/>
        </authorList>
    </citation>
    <scope>NUCLEOTIDE SEQUENCE [LARGE SCALE GENOMIC DNA]</scope>
    <source>
        <strain evidence="1">DMR45628</strain>
    </source>
</reference>
<accession>A0AAW1K1A8</accession>
<dbReference type="PANTHER" id="PTHR31649:SF10">
    <property type="entry name" value="IP19903P-RELATED"/>
    <property type="match status" value="1"/>
</dbReference>
<dbReference type="EMBL" id="JASPKY010000270">
    <property type="protein sequence ID" value="KAK9711953.1"/>
    <property type="molecule type" value="Genomic_DNA"/>
</dbReference>
<protein>
    <submittedName>
        <fullName evidence="1">Uncharacterized protein</fullName>
    </submittedName>
</protein>
<organism evidence="1 2">
    <name type="scientific">Popillia japonica</name>
    <name type="common">Japanese beetle</name>
    <dbReference type="NCBI Taxonomy" id="7064"/>
    <lineage>
        <taxon>Eukaryota</taxon>
        <taxon>Metazoa</taxon>
        <taxon>Ecdysozoa</taxon>
        <taxon>Arthropoda</taxon>
        <taxon>Hexapoda</taxon>
        <taxon>Insecta</taxon>
        <taxon>Pterygota</taxon>
        <taxon>Neoptera</taxon>
        <taxon>Endopterygota</taxon>
        <taxon>Coleoptera</taxon>
        <taxon>Polyphaga</taxon>
        <taxon>Scarabaeiformia</taxon>
        <taxon>Scarabaeidae</taxon>
        <taxon>Rutelinae</taxon>
        <taxon>Popillia</taxon>
    </lineage>
</organism>
<comment type="caution">
    <text evidence="1">The sequence shown here is derived from an EMBL/GenBank/DDBJ whole genome shotgun (WGS) entry which is preliminary data.</text>
</comment>
<dbReference type="Pfam" id="PF11901">
    <property type="entry name" value="DM9"/>
    <property type="match status" value="1"/>
</dbReference>
<evidence type="ECO:0000313" key="2">
    <source>
        <dbReference type="Proteomes" id="UP001458880"/>
    </source>
</evidence>
<dbReference type="PANTHER" id="PTHR31649">
    <property type="entry name" value="AGAP009604-PA"/>
    <property type="match status" value="1"/>
</dbReference>
<proteinExistence type="predicted"/>
<gene>
    <name evidence="1" type="ORF">QE152_g25174</name>
</gene>
<dbReference type="AlphaFoldDB" id="A0AAW1K1A8"/>
<dbReference type="InterPro" id="IPR006616">
    <property type="entry name" value="DM9_repeat"/>
</dbReference>
<dbReference type="Proteomes" id="UP001458880">
    <property type="component" value="Unassembled WGS sequence"/>
</dbReference>
<sequence length="172" mass="19631">MPDCKFKGCASEEFYWRNYFPSEIPCDAFPGPDCKYIGQVNYSNDVCLPVCIYPQCNKAVGERAGKQEFRENIRIMCSTNAHKFFWEPIDFNCVTDCQMKNAVVGGYQDGYNLYVGKAYHEGEWKIGKVVPKHNPGKVVPKHNPYKGLQVWNRCGSCEIISNFDILKCTPTC</sequence>
<evidence type="ECO:0000313" key="1">
    <source>
        <dbReference type="EMBL" id="KAK9711953.1"/>
    </source>
</evidence>
<name>A0AAW1K1A8_POPJA</name>